<keyword evidence="2" id="KW-1185">Reference proteome</keyword>
<name>A0ACB7PEC4_9PEZI</name>
<dbReference type="EMBL" id="JAGIZQ010000002">
    <property type="protein sequence ID" value="KAH6640295.1"/>
    <property type="molecule type" value="Genomic_DNA"/>
</dbReference>
<sequence length="303" mass="32197">MKFSALAVGAIAAQGVSAHYWFDTNLINGAAQTPYKYVRESTRQTKYNPIKFSSNPAVDLRDGSTIDGPDARCNQGAFSSASRTQVLTVNAGDEIRLRLAAGAAFQHPGPGLVYLSRAPNDNVKGYDGSGDWFKIYEEGVCNRNADFTNTAWCDYNRNYLAAKIPKDTPNGEYLARFEHIGVHRSHVNQPEHYVSCLQIKVQNGGSGSPGPTVKFPGAYRSSDGYANFSIYNGYKDFPMPGPAVWSGGGGSNNGGGNTGGGTTNPGTGCAPMWAQCGGSGYSGPTCCSAGTCKASNEWYSQCV</sequence>
<dbReference type="Proteomes" id="UP000724584">
    <property type="component" value="Unassembled WGS sequence"/>
</dbReference>
<evidence type="ECO:0000313" key="2">
    <source>
        <dbReference type="Proteomes" id="UP000724584"/>
    </source>
</evidence>
<evidence type="ECO:0000313" key="1">
    <source>
        <dbReference type="EMBL" id="KAH6640295.1"/>
    </source>
</evidence>
<protein>
    <submittedName>
        <fullName evidence="1">Glycosyl hydrolase family 61-domain-containing protein</fullName>
    </submittedName>
</protein>
<gene>
    <name evidence="1" type="ORF">F5144DRAFT_90012</name>
</gene>
<comment type="caution">
    <text evidence="1">The sequence shown here is derived from an EMBL/GenBank/DDBJ whole genome shotgun (WGS) entry which is preliminary data.</text>
</comment>
<reference evidence="1 2" key="1">
    <citation type="journal article" date="2021" name="Nat. Commun.">
        <title>Genetic determinants of endophytism in the Arabidopsis root mycobiome.</title>
        <authorList>
            <person name="Mesny F."/>
            <person name="Miyauchi S."/>
            <person name="Thiergart T."/>
            <person name="Pickel B."/>
            <person name="Atanasova L."/>
            <person name="Karlsson M."/>
            <person name="Huettel B."/>
            <person name="Barry K.W."/>
            <person name="Haridas S."/>
            <person name="Chen C."/>
            <person name="Bauer D."/>
            <person name="Andreopoulos W."/>
            <person name="Pangilinan J."/>
            <person name="LaButti K."/>
            <person name="Riley R."/>
            <person name="Lipzen A."/>
            <person name="Clum A."/>
            <person name="Drula E."/>
            <person name="Henrissat B."/>
            <person name="Kohler A."/>
            <person name="Grigoriev I.V."/>
            <person name="Martin F.M."/>
            <person name="Hacquard S."/>
        </authorList>
    </citation>
    <scope>NUCLEOTIDE SEQUENCE [LARGE SCALE GENOMIC DNA]</scope>
    <source>
        <strain evidence="1 2">MPI-SDFR-AT-0079</strain>
    </source>
</reference>
<organism evidence="1 2">
    <name type="scientific">Chaetomium tenue</name>
    <dbReference type="NCBI Taxonomy" id="1854479"/>
    <lineage>
        <taxon>Eukaryota</taxon>
        <taxon>Fungi</taxon>
        <taxon>Dikarya</taxon>
        <taxon>Ascomycota</taxon>
        <taxon>Pezizomycotina</taxon>
        <taxon>Sordariomycetes</taxon>
        <taxon>Sordariomycetidae</taxon>
        <taxon>Sordariales</taxon>
        <taxon>Chaetomiaceae</taxon>
        <taxon>Chaetomium</taxon>
    </lineage>
</organism>
<proteinExistence type="predicted"/>
<keyword evidence="1" id="KW-0378">Hydrolase</keyword>
<accession>A0ACB7PEC4</accession>